<dbReference type="EMBL" id="JBAHYK010002182">
    <property type="protein sequence ID" value="KAL0565643.1"/>
    <property type="molecule type" value="Genomic_DNA"/>
</dbReference>
<evidence type="ECO:0008006" key="3">
    <source>
        <dbReference type="Google" id="ProtNLM"/>
    </source>
</evidence>
<accession>A0ABR3ES11</accession>
<evidence type="ECO:0000313" key="2">
    <source>
        <dbReference type="Proteomes" id="UP001465976"/>
    </source>
</evidence>
<gene>
    <name evidence="1" type="ORF">V5O48_016376</name>
</gene>
<evidence type="ECO:0000313" key="1">
    <source>
        <dbReference type="EMBL" id="KAL0565643.1"/>
    </source>
</evidence>
<sequence length="319" mass="35770">MSSSGETTAQDDISNPIPPAQKPEPHPFLFFDDGNFALQVELTLFNVHRSRVLPFMEAVQDAGEVSAVSGAPSQGSIDNSIHLPGIKKDEIEVFLRVFYDTNDIFLSGKNLPTDDLIRLLRISDYFNFTAGFDYAVTKISCSFDVPWAEKLALGLRYDKQKWIESAVGDFFSQWKPRITPGDAATLGINSGLVFMVLQQGMDRIAKLVNDLLDTAPSAYADIASDWKAPECKEHGVCMRSITSSWPQVKKKALAKKNRPEGHFSLPDFKELVRSFLFPRMNDACRELFYIEVGFRASLFMDCVTLRVKQRLLELAQGVN</sequence>
<organism evidence="1 2">
    <name type="scientific">Marasmius crinis-equi</name>
    <dbReference type="NCBI Taxonomy" id="585013"/>
    <lineage>
        <taxon>Eukaryota</taxon>
        <taxon>Fungi</taxon>
        <taxon>Dikarya</taxon>
        <taxon>Basidiomycota</taxon>
        <taxon>Agaricomycotina</taxon>
        <taxon>Agaricomycetes</taxon>
        <taxon>Agaricomycetidae</taxon>
        <taxon>Agaricales</taxon>
        <taxon>Marasmiineae</taxon>
        <taxon>Marasmiaceae</taxon>
        <taxon>Marasmius</taxon>
    </lineage>
</organism>
<dbReference type="Proteomes" id="UP001465976">
    <property type="component" value="Unassembled WGS sequence"/>
</dbReference>
<reference evidence="1 2" key="1">
    <citation type="submission" date="2024-02" db="EMBL/GenBank/DDBJ databases">
        <title>A draft genome for the cacao thread blight pathogen Marasmius crinis-equi.</title>
        <authorList>
            <person name="Cohen S.P."/>
            <person name="Baruah I.K."/>
            <person name="Amoako-Attah I."/>
            <person name="Bukari Y."/>
            <person name="Meinhardt L.W."/>
            <person name="Bailey B.A."/>
        </authorList>
    </citation>
    <scope>NUCLEOTIDE SEQUENCE [LARGE SCALE GENOMIC DNA]</scope>
    <source>
        <strain evidence="1 2">GH-76</strain>
    </source>
</reference>
<keyword evidence="2" id="KW-1185">Reference proteome</keyword>
<name>A0ABR3ES11_9AGAR</name>
<protein>
    <recommendedName>
        <fullName evidence="3">BTB domain-containing protein</fullName>
    </recommendedName>
</protein>
<comment type="caution">
    <text evidence="1">The sequence shown here is derived from an EMBL/GenBank/DDBJ whole genome shotgun (WGS) entry which is preliminary data.</text>
</comment>
<proteinExistence type="predicted"/>